<reference evidence="4" key="1">
    <citation type="submission" date="2025-08" db="UniProtKB">
        <authorList>
            <consortium name="RefSeq"/>
        </authorList>
    </citation>
    <scope>IDENTIFICATION</scope>
</reference>
<organism evidence="3 4">
    <name type="scientific">Galendromus occidentalis</name>
    <name type="common">western predatory mite</name>
    <dbReference type="NCBI Taxonomy" id="34638"/>
    <lineage>
        <taxon>Eukaryota</taxon>
        <taxon>Metazoa</taxon>
        <taxon>Ecdysozoa</taxon>
        <taxon>Arthropoda</taxon>
        <taxon>Chelicerata</taxon>
        <taxon>Arachnida</taxon>
        <taxon>Acari</taxon>
        <taxon>Parasitiformes</taxon>
        <taxon>Mesostigmata</taxon>
        <taxon>Gamasina</taxon>
        <taxon>Phytoseioidea</taxon>
        <taxon>Phytoseiidae</taxon>
        <taxon>Typhlodrominae</taxon>
        <taxon>Galendromus</taxon>
    </lineage>
</organism>
<evidence type="ECO:0000256" key="1">
    <source>
        <dbReference type="SAM" id="MobiDB-lite"/>
    </source>
</evidence>
<dbReference type="RefSeq" id="XP_018494957.1">
    <property type="nucleotide sequence ID" value="XM_018639441.1"/>
</dbReference>
<feature type="signal peptide" evidence="2">
    <location>
        <begin position="1"/>
        <end position="19"/>
    </location>
</feature>
<sequence length="293" mass="31926">MWILGMFACLCIHSVTVFAAPRGLTACPRYWVPEGEDLNGCPSRCLNQATGERIYLLVRYTLKGALLKGCVQCEERWIENTDCVMILCPESDLSCSQEVGTTEAEPSLPLLSRGVMAEKTRHLSLELFNKLYPAEVLRQNLPGGGTMRIFMPTQRPYAQFPQAPGSTPQNTTDASPGTSSAEVVVLNDYPRPNSTAGTPSRLQATQSEPISIQAPHVAVSANVTKPLSGNSGINQTKTEAPKIDDNNLKPFESSLERNHTMSETPSSTIPPPAPAPRVKTRYSNVPTPRTTTR</sequence>
<feature type="compositionally biased region" description="Polar residues" evidence="1">
    <location>
        <begin position="281"/>
        <end position="293"/>
    </location>
</feature>
<gene>
    <name evidence="4" type="primary">LOC100905625</name>
</gene>
<feature type="chain" id="PRO_5042564798" evidence="2">
    <location>
        <begin position="20"/>
        <end position="293"/>
    </location>
</feature>
<feature type="region of interest" description="Disordered" evidence="1">
    <location>
        <begin position="225"/>
        <end position="293"/>
    </location>
</feature>
<dbReference type="GeneID" id="100905625"/>
<feature type="compositionally biased region" description="Polar residues" evidence="1">
    <location>
        <begin position="225"/>
        <end position="238"/>
    </location>
</feature>
<dbReference type="Proteomes" id="UP000694867">
    <property type="component" value="Unplaced"/>
</dbReference>
<evidence type="ECO:0000313" key="4">
    <source>
        <dbReference type="RefSeq" id="XP_018494957.1"/>
    </source>
</evidence>
<dbReference type="AlphaFoldDB" id="A0AAJ7L5P9"/>
<accession>A0AAJ7L5P9</accession>
<name>A0AAJ7L5P9_9ACAR</name>
<evidence type="ECO:0000256" key="2">
    <source>
        <dbReference type="SAM" id="SignalP"/>
    </source>
</evidence>
<evidence type="ECO:0000313" key="3">
    <source>
        <dbReference type="Proteomes" id="UP000694867"/>
    </source>
</evidence>
<keyword evidence="2" id="KW-0732">Signal</keyword>
<proteinExistence type="predicted"/>
<feature type="compositionally biased region" description="Polar residues" evidence="1">
    <location>
        <begin position="164"/>
        <end position="180"/>
    </location>
</feature>
<feature type="region of interest" description="Disordered" evidence="1">
    <location>
        <begin position="157"/>
        <end position="180"/>
    </location>
</feature>
<protein>
    <submittedName>
        <fullName evidence="4">Uncharacterized protein LOC100905625</fullName>
    </submittedName>
</protein>
<keyword evidence="3" id="KW-1185">Reference proteome</keyword>
<dbReference type="KEGG" id="goe:100905625"/>